<dbReference type="PANTHER" id="PTHR44013:SF1">
    <property type="entry name" value="ZINC-TYPE ALCOHOL DEHYDROGENASE-LIKE PROTEIN C16A3.02C"/>
    <property type="match status" value="1"/>
</dbReference>
<dbReference type="PANTHER" id="PTHR44013">
    <property type="entry name" value="ZINC-TYPE ALCOHOL DEHYDROGENASE-LIKE PROTEIN C16A3.02C"/>
    <property type="match status" value="1"/>
</dbReference>
<dbReference type="CDD" id="cd05289">
    <property type="entry name" value="MDR_like_2"/>
    <property type="match status" value="1"/>
</dbReference>
<dbReference type="SUPFAM" id="SSF51735">
    <property type="entry name" value="NAD(P)-binding Rossmann-fold domains"/>
    <property type="match status" value="1"/>
</dbReference>
<dbReference type="SMART" id="SM00829">
    <property type="entry name" value="PKS_ER"/>
    <property type="match status" value="1"/>
</dbReference>
<gene>
    <name evidence="2" type="primary">qor_3</name>
    <name evidence="2" type="ORF">KSF_099490</name>
</gene>
<dbReference type="InterPro" id="IPR052733">
    <property type="entry name" value="Chloroplast_QOR"/>
</dbReference>
<comment type="caution">
    <text evidence="2">The sequence shown here is derived from an EMBL/GenBank/DDBJ whole genome shotgun (WGS) entry which is preliminary data.</text>
</comment>
<protein>
    <submittedName>
        <fullName evidence="2">NADPH:quinone reductase</fullName>
    </submittedName>
</protein>
<evidence type="ECO:0000313" key="2">
    <source>
        <dbReference type="EMBL" id="GHO99901.1"/>
    </source>
</evidence>
<dbReference type="Pfam" id="PF13602">
    <property type="entry name" value="ADH_zinc_N_2"/>
    <property type="match status" value="1"/>
</dbReference>
<dbReference type="InterPro" id="IPR020843">
    <property type="entry name" value="ER"/>
</dbReference>
<dbReference type="InterPro" id="IPR013154">
    <property type="entry name" value="ADH-like_N"/>
</dbReference>
<dbReference type="EMBL" id="BNJK01000002">
    <property type="protein sequence ID" value="GHO99901.1"/>
    <property type="molecule type" value="Genomic_DNA"/>
</dbReference>
<dbReference type="Gene3D" id="3.90.180.10">
    <property type="entry name" value="Medium-chain alcohol dehydrogenases, catalytic domain"/>
    <property type="match status" value="1"/>
</dbReference>
<dbReference type="GO" id="GO:0016491">
    <property type="term" value="F:oxidoreductase activity"/>
    <property type="evidence" value="ECO:0007669"/>
    <property type="project" value="InterPro"/>
</dbReference>
<dbReference type="InterPro" id="IPR036291">
    <property type="entry name" value="NAD(P)-bd_dom_sf"/>
</dbReference>
<name>A0A8J3J1I5_9CHLR</name>
<dbReference type="Pfam" id="PF08240">
    <property type="entry name" value="ADH_N"/>
    <property type="match status" value="1"/>
</dbReference>
<dbReference type="Proteomes" id="UP000597444">
    <property type="component" value="Unassembled WGS sequence"/>
</dbReference>
<feature type="domain" description="Enoyl reductase (ER)" evidence="1">
    <location>
        <begin position="16"/>
        <end position="310"/>
    </location>
</feature>
<sequence length="325" mass="34378">MSKQQRMQVVAITAFGGPERLTLMEMPKPVPGPGEVLIRIQASGVGLWDVKVRRGQMGESSFPLVLGWESAGTIEQVGTNVTGFAVGEAVYGYVRQVGHYAEYVAAPASLVARRPHSIDAAHAAAIPISGLTAHQAITEDLGLRAGETVLITAAAGGTGTLAVQMATRLGAYVIATASARNHHFLRMLGAQEVIDYTTTDFVQAVRAAHPAGVDVVLDCIGGETTRRSLDALHDGGRLAHLTEAADLPLERAITARPVYGRPDAHRLAVLTRMVDAGQLSVHLDRTLPLAAASEAHRLLEEGHVRGKMVLTIGEAPTPSKKGFFS</sequence>
<organism evidence="2 3">
    <name type="scientific">Reticulibacter mediterranei</name>
    <dbReference type="NCBI Taxonomy" id="2778369"/>
    <lineage>
        <taxon>Bacteria</taxon>
        <taxon>Bacillati</taxon>
        <taxon>Chloroflexota</taxon>
        <taxon>Ktedonobacteria</taxon>
        <taxon>Ktedonobacterales</taxon>
        <taxon>Reticulibacteraceae</taxon>
        <taxon>Reticulibacter</taxon>
    </lineage>
</organism>
<evidence type="ECO:0000313" key="3">
    <source>
        <dbReference type="Proteomes" id="UP000597444"/>
    </source>
</evidence>
<dbReference type="InterPro" id="IPR011032">
    <property type="entry name" value="GroES-like_sf"/>
</dbReference>
<dbReference type="AlphaFoldDB" id="A0A8J3J1I5"/>
<proteinExistence type="predicted"/>
<keyword evidence="3" id="KW-1185">Reference proteome</keyword>
<dbReference type="RefSeq" id="WP_236065250.1">
    <property type="nucleotide sequence ID" value="NZ_BNJK01000002.1"/>
</dbReference>
<dbReference type="Gene3D" id="3.40.50.720">
    <property type="entry name" value="NAD(P)-binding Rossmann-like Domain"/>
    <property type="match status" value="1"/>
</dbReference>
<reference evidence="2" key="1">
    <citation type="submission" date="2020-10" db="EMBL/GenBank/DDBJ databases">
        <title>Taxonomic study of unclassified bacteria belonging to the class Ktedonobacteria.</title>
        <authorList>
            <person name="Yabe S."/>
            <person name="Wang C.M."/>
            <person name="Zheng Y."/>
            <person name="Sakai Y."/>
            <person name="Cavaletti L."/>
            <person name="Monciardini P."/>
            <person name="Donadio S."/>
        </authorList>
    </citation>
    <scope>NUCLEOTIDE SEQUENCE</scope>
    <source>
        <strain evidence="2">ID150040</strain>
    </source>
</reference>
<dbReference type="SUPFAM" id="SSF50129">
    <property type="entry name" value="GroES-like"/>
    <property type="match status" value="1"/>
</dbReference>
<accession>A0A8J3J1I5</accession>
<evidence type="ECO:0000259" key="1">
    <source>
        <dbReference type="SMART" id="SM00829"/>
    </source>
</evidence>